<feature type="transmembrane region" description="Helical" evidence="7">
    <location>
        <begin position="35"/>
        <end position="53"/>
    </location>
</feature>
<comment type="caution">
    <text evidence="8">The sequence shown here is derived from an EMBL/GenBank/DDBJ whole genome shotgun (WGS) entry which is preliminary data.</text>
</comment>
<dbReference type="PIRSF" id="PIRSF016013">
    <property type="entry name" value="AtER_Rer1p"/>
    <property type="match status" value="1"/>
</dbReference>
<evidence type="ECO:0000256" key="1">
    <source>
        <dbReference type="ARBA" id="ARBA00004141"/>
    </source>
</evidence>
<evidence type="ECO:0000256" key="2">
    <source>
        <dbReference type="ARBA" id="ARBA00006070"/>
    </source>
</evidence>
<gene>
    <name evidence="8" type="ORF">HANVADRAFT_51022</name>
</gene>
<sequence>MNFDQEETSNNPIQQYLQLAKTSYQSYLDKSTPHLKYRWSVFGAFFVVFFIRIITLHGFYVVCYGYSIFLLNQFLLFLSPKFDMTLQQEQTNDALEAGEEEYNDDSMLYKKSINEKEFRPFIRKLPEFKFWYKAMVGVILSLSLTLFSIFDLPVFWPILVAYFILLTFLTMRAQIQHMIKYKYIPFDLGKKKYNNKAKLARANATMSV</sequence>
<dbReference type="GO" id="GO:0006890">
    <property type="term" value="P:retrograde vesicle-mediated transport, Golgi to endoplasmic reticulum"/>
    <property type="evidence" value="ECO:0007669"/>
    <property type="project" value="TreeGrafter"/>
</dbReference>
<dbReference type="Proteomes" id="UP000092321">
    <property type="component" value="Unassembled WGS sequence"/>
</dbReference>
<comment type="function">
    <text evidence="6">Involved in the retrieval of endoplasmic reticulum membrane proteins from the early Golgi compartment.</text>
</comment>
<organism evidence="8 9">
    <name type="scientific">Hanseniaspora valbyensis NRRL Y-1626</name>
    <dbReference type="NCBI Taxonomy" id="766949"/>
    <lineage>
        <taxon>Eukaryota</taxon>
        <taxon>Fungi</taxon>
        <taxon>Dikarya</taxon>
        <taxon>Ascomycota</taxon>
        <taxon>Saccharomycotina</taxon>
        <taxon>Saccharomycetes</taxon>
        <taxon>Saccharomycodales</taxon>
        <taxon>Saccharomycodaceae</taxon>
        <taxon>Hanseniaspora</taxon>
    </lineage>
</organism>
<evidence type="ECO:0000256" key="6">
    <source>
        <dbReference type="PIRNR" id="PIRNR016013"/>
    </source>
</evidence>
<dbReference type="PANTHER" id="PTHR10743">
    <property type="entry name" value="PROTEIN RER1"/>
    <property type="match status" value="1"/>
</dbReference>
<evidence type="ECO:0000256" key="7">
    <source>
        <dbReference type="SAM" id="Phobius"/>
    </source>
</evidence>
<keyword evidence="9" id="KW-1185">Reference proteome</keyword>
<comment type="similarity">
    <text evidence="2 6">Belongs to the RER1 family.</text>
</comment>
<dbReference type="GO" id="GO:0005783">
    <property type="term" value="C:endoplasmic reticulum"/>
    <property type="evidence" value="ECO:0007669"/>
    <property type="project" value="GOC"/>
</dbReference>
<keyword evidence="5 6" id="KW-0472">Membrane</keyword>
<dbReference type="OrthoDB" id="448250at2759"/>
<protein>
    <recommendedName>
        <fullName evidence="6">Protein RER1</fullName>
    </recommendedName>
</protein>
<evidence type="ECO:0000313" key="9">
    <source>
        <dbReference type="Proteomes" id="UP000092321"/>
    </source>
</evidence>
<evidence type="ECO:0000256" key="3">
    <source>
        <dbReference type="ARBA" id="ARBA00022692"/>
    </source>
</evidence>
<dbReference type="AlphaFoldDB" id="A0A1B7TK50"/>
<dbReference type="Pfam" id="PF03248">
    <property type="entry name" value="Rer1"/>
    <property type="match status" value="1"/>
</dbReference>
<proteinExistence type="inferred from homology"/>
<dbReference type="EMBL" id="LXPE01000001">
    <property type="protein sequence ID" value="OBA29089.1"/>
    <property type="molecule type" value="Genomic_DNA"/>
</dbReference>
<name>A0A1B7TK50_9ASCO</name>
<dbReference type="GO" id="GO:0006621">
    <property type="term" value="P:protein retention in ER lumen"/>
    <property type="evidence" value="ECO:0007669"/>
    <property type="project" value="TreeGrafter"/>
</dbReference>
<dbReference type="GO" id="GO:0000139">
    <property type="term" value="C:Golgi membrane"/>
    <property type="evidence" value="ECO:0007669"/>
    <property type="project" value="TreeGrafter"/>
</dbReference>
<evidence type="ECO:0000313" key="8">
    <source>
        <dbReference type="EMBL" id="OBA29089.1"/>
    </source>
</evidence>
<dbReference type="InterPro" id="IPR004932">
    <property type="entry name" value="Rer1"/>
</dbReference>
<feature type="transmembrane region" description="Helical" evidence="7">
    <location>
        <begin position="130"/>
        <end position="149"/>
    </location>
</feature>
<feature type="transmembrane region" description="Helical" evidence="7">
    <location>
        <begin position="155"/>
        <end position="173"/>
    </location>
</feature>
<evidence type="ECO:0000256" key="5">
    <source>
        <dbReference type="ARBA" id="ARBA00023136"/>
    </source>
</evidence>
<feature type="transmembrane region" description="Helical" evidence="7">
    <location>
        <begin position="59"/>
        <end position="78"/>
    </location>
</feature>
<keyword evidence="3 7" id="KW-0812">Transmembrane</keyword>
<comment type="subcellular location">
    <subcellularLocation>
        <location evidence="1">Membrane</location>
        <topology evidence="1">Multi-pass membrane protein</topology>
    </subcellularLocation>
</comment>
<accession>A0A1B7TK50</accession>
<reference evidence="9" key="1">
    <citation type="journal article" date="2016" name="Proc. Natl. Acad. Sci. U.S.A.">
        <title>Comparative genomics of biotechnologically important yeasts.</title>
        <authorList>
            <person name="Riley R."/>
            <person name="Haridas S."/>
            <person name="Wolfe K.H."/>
            <person name="Lopes M.R."/>
            <person name="Hittinger C.T."/>
            <person name="Goeker M."/>
            <person name="Salamov A.A."/>
            <person name="Wisecaver J.H."/>
            <person name="Long T.M."/>
            <person name="Calvey C.H."/>
            <person name="Aerts A.L."/>
            <person name="Barry K.W."/>
            <person name="Choi C."/>
            <person name="Clum A."/>
            <person name="Coughlan A.Y."/>
            <person name="Deshpande S."/>
            <person name="Douglass A.P."/>
            <person name="Hanson S.J."/>
            <person name="Klenk H.-P."/>
            <person name="LaButti K.M."/>
            <person name="Lapidus A."/>
            <person name="Lindquist E.A."/>
            <person name="Lipzen A.M."/>
            <person name="Meier-Kolthoff J.P."/>
            <person name="Ohm R.A."/>
            <person name="Otillar R.P."/>
            <person name="Pangilinan J.L."/>
            <person name="Peng Y."/>
            <person name="Rokas A."/>
            <person name="Rosa C.A."/>
            <person name="Scheuner C."/>
            <person name="Sibirny A.A."/>
            <person name="Slot J.C."/>
            <person name="Stielow J.B."/>
            <person name="Sun H."/>
            <person name="Kurtzman C.P."/>
            <person name="Blackwell M."/>
            <person name="Grigoriev I.V."/>
            <person name="Jeffries T.W."/>
        </authorList>
    </citation>
    <scope>NUCLEOTIDE SEQUENCE [LARGE SCALE GENOMIC DNA]</scope>
    <source>
        <strain evidence="9">NRRL Y-1626</strain>
    </source>
</reference>
<dbReference type="PANTHER" id="PTHR10743:SF0">
    <property type="entry name" value="PROTEIN RER1"/>
    <property type="match status" value="1"/>
</dbReference>
<evidence type="ECO:0000256" key="4">
    <source>
        <dbReference type="ARBA" id="ARBA00022989"/>
    </source>
</evidence>
<keyword evidence="4 7" id="KW-1133">Transmembrane helix</keyword>